<reference evidence="5 6" key="1">
    <citation type="submission" date="2017-12" db="EMBL/GenBank/DDBJ databases">
        <title>Sequencing, de novo assembly and annotation of complete genome of a new Thraustochytrid species, strain FCC1311.</title>
        <authorList>
            <person name="Sedici K."/>
            <person name="Godart F."/>
            <person name="Aiese Cigliano R."/>
            <person name="Sanseverino W."/>
            <person name="Barakat M."/>
            <person name="Ortet P."/>
            <person name="Marechal E."/>
            <person name="Cagnac O."/>
            <person name="Amato A."/>
        </authorList>
    </citation>
    <scope>NUCLEOTIDE SEQUENCE [LARGE SCALE GENOMIC DNA]</scope>
</reference>
<dbReference type="Gene3D" id="3.40.50.11340">
    <property type="match status" value="1"/>
</dbReference>
<protein>
    <submittedName>
        <fullName evidence="5">GDP-fucose protein O-fucosyltransferase 1</fullName>
    </submittedName>
</protein>
<evidence type="ECO:0000256" key="2">
    <source>
        <dbReference type="ARBA" id="ARBA00023253"/>
    </source>
</evidence>
<dbReference type="Proteomes" id="UP000241890">
    <property type="component" value="Unassembled WGS sequence"/>
</dbReference>
<dbReference type="PANTHER" id="PTHR31469:SF8">
    <property type="entry name" value="OS07G0641000 PROTEIN"/>
    <property type="match status" value="1"/>
</dbReference>
<keyword evidence="3" id="KW-0119">Carbohydrate metabolism</keyword>
<dbReference type="InterPro" id="IPR019378">
    <property type="entry name" value="GDP-Fuc_O-FucTrfase"/>
</dbReference>
<evidence type="ECO:0000313" key="5">
    <source>
        <dbReference type="EMBL" id="GBG32093.1"/>
    </source>
</evidence>
<keyword evidence="2" id="KW-0294">Fucose metabolism</keyword>
<dbReference type="EMBL" id="BEYU01000115">
    <property type="protein sequence ID" value="GBG32093.1"/>
    <property type="molecule type" value="Genomic_DNA"/>
</dbReference>
<proteinExistence type="predicted"/>
<dbReference type="AlphaFoldDB" id="A0A2R5GTX2"/>
<keyword evidence="4" id="KW-0472">Membrane</keyword>
<accession>A0A2R5GTX2</accession>
<dbReference type="Pfam" id="PF10250">
    <property type="entry name" value="O-FucT"/>
    <property type="match status" value="1"/>
</dbReference>
<keyword evidence="1 5" id="KW-0808">Transferase</keyword>
<dbReference type="CDD" id="cd11296">
    <property type="entry name" value="O-FucT_like"/>
    <property type="match status" value="1"/>
</dbReference>
<dbReference type="PANTHER" id="PTHR31469">
    <property type="entry name" value="OS07G0633600 PROTEIN"/>
    <property type="match status" value="1"/>
</dbReference>
<dbReference type="GO" id="GO:0016757">
    <property type="term" value="F:glycosyltransferase activity"/>
    <property type="evidence" value="ECO:0007669"/>
    <property type="project" value="UniProtKB-KW"/>
</dbReference>
<dbReference type="OrthoDB" id="1882547at2759"/>
<evidence type="ECO:0000256" key="3">
    <source>
        <dbReference type="ARBA" id="ARBA00023277"/>
    </source>
</evidence>
<keyword evidence="4" id="KW-0812">Transmembrane</keyword>
<evidence type="ECO:0000256" key="4">
    <source>
        <dbReference type="SAM" id="Phobius"/>
    </source>
</evidence>
<keyword evidence="5" id="KW-0328">Glycosyltransferase</keyword>
<organism evidence="5 6">
    <name type="scientific">Hondaea fermentalgiana</name>
    <dbReference type="NCBI Taxonomy" id="2315210"/>
    <lineage>
        <taxon>Eukaryota</taxon>
        <taxon>Sar</taxon>
        <taxon>Stramenopiles</taxon>
        <taxon>Bigyra</taxon>
        <taxon>Labyrinthulomycetes</taxon>
        <taxon>Thraustochytrida</taxon>
        <taxon>Thraustochytriidae</taxon>
        <taxon>Hondaea</taxon>
    </lineage>
</organism>
<evidence type="ECO:0000256" key="1">
    <source>
        <dbReference type="ARBA" id="ARBA00022679"/>
    </source>
</evidence>
<sequence>MLPVLRGSQPLKGKSAASKRKGAKHVRMIRAMWTILALAGTVFVMWMVFFGSVMFNSEAALVQRLEQRLAQSESALVDHLLQETGVGSSFEEALQKDPQARGGTYNMTHLHNKLTAQDDALVREVVHRRHTRYWLESKPTWPKDPLPPSDRYVTFSPWRGGFNNIRMSLEMAAAFALATNRTLVMPPGYAMYLRGQSSLVSYFDYEDLRRGLSVVTYEEFYDRVDFGRFQKEKPGTVNHHGGAERYYSGLGSMPGVYNTKRMWPSNAIGGQIVYCVPDCPQSQDTHQDRQEYRWFQQFSAKLKRFSVSDPALADAQVVHFPENLLGHFYTMVYFRDPQQGRRVKRIIRDHIHFREEIIELAERIISKLGDFQYSCLHIRRNEFQFKDAWTPAETIVENTKRLFKPGERMYISTDELSDEKERKRKWSDPKAMVTVAKHTWFEPMKEAWGRKNVLFLSDFYDDLLGPLVPDMWLGCIESVVCSRARVFVGTRKSTFSGYIHRLRGYMLDVGQKLILEAQSVYPYDYFDYFRGPEWNNLKGAYGGGHPYWGREYKESWEWVHDPLG</sequence>
<dbReference type="Gene3D" id="3.40.50.11350">
    <property type="match status" value="1"/>
</dbReference>
<name>A0A2R5GTX2_9STRA</name>
<dbReference type="GO" id="GO:0006004">
    <property type="term" value="P:fucose metabolic process"/>
    <property type="evidence" value="ECO:0007669"/>
    <property type="project" value="UniProtKB-KW"/>
</dbReference>
<comment type="caution">
    <text evidence="5">The sequence shown here is derived from an EMBL/GenBank/DDBJ whole genome shotgun (WGS) entry which is preliminary data.</text>
</comment>
<dbReference type="InParanoid" id="A0A2R5GTX2"/>
<evidence type="ECO:0000313" key="6">
    <source>
        <dbReference type="Proteomes" id="UP000241890"/>
    </source>
</evidence>
<feature type="transmembrane region" description="Helical" evidence="4">
    <location>
        <begin position="31"/>
        <end position="55"/>
    </location>
</feature>
<keyword evidence="4" id="KW-1133">Transmembrane helix</keyword>
<keyword evidence="6" id="KW-1185">Reference proteome</keyword>
<gene>
    <name evidence="5" type="ORF">FCC1311_083182</name>
</gene>